<dbReference type="InterPro" id="IPR001012">
    <property type="entry name" value="UBX_dom"/>
</dbReference>
<dbReference type="InterPro" id="IPR036241">
    <property type="entry name" value="NSFL1C_SEP_dom_sf"/>
</dbReference>
<dbReference type="InterPro" id="IPR029071">
    <property type="entry name" value="Ubiquitin-like_domsf"/>
</dbReference>
<dbReference type="Pfam" id="PF00789">
    <property type="entry name" value="UBX"/>
    <property type="match status" value="1"/>
</dbReference>
<protein>
    <submittedName>
        <fullName evidence="4">Protein phosphatase regulator</fullName>
    </submittedName>
</protein>
<dbReference type="SMART" id="SM00166">
    <property type="entry name" value="UBX"/>
    <property type="match status" value="1"/>
</dbReference>
<evidence type="ECO:0000256" key="1">
    <source>
        <dbReference type="SAM" id="MobiDB-lite"/>
    </source>
</evidence>
<feature type="domain" description="UBX" evidence="2">
    <location>
        <begin position="341"/>
        <end position="426"/>
    </location>
</feature>
<sequence length="428" mass="45264">MDAALAQFVNVTGASSDTARSILESTNGDVSAALALFYDQHEQDAAASQDASSTPHAASAAPAAPAAPTGPRTLSGAVAHDSAPWPSAAPRAKSSQSRPRTGGIMTFSDLRGHESPDDERDDDRDPVNLFTGGERSGLSVENPDARRSQGDESSIVQDILSKAASAAQGSSRARELDLHGSSSSPHVQAFSGTGHSIGGATVEPERPAAGMPGALGADDEEVEEDEEPAVRHLTFWQDGFSIEDGPLMRYDDPANRETLEAINSGRAPLSLLNVRFGQPVELLVARRTNEKYVPPPPPPMQPFGGTGNRLGAPAPPRPAATPAATSSAPASTPRDVPAVDETAPVTQIQVRLPDGQRLIAKLNHSHTVGDLRRYIQAYVHYDLSRHRPELAEQAYALQTSFPPRPLTDETQSVADAQLLHSVVMVKFT</sequence>
<dbReference type="GO" id="GO:0043161">
    <property type="term" value="P:proteasome-mediated ubiquitin-dependent protein catabolic process"/>
    <property type="evidence" value="ECO:0007669"/>
    <property type="project" value="TreeGrafter"/>
</dbReference>
<dbReference type="PANTHER" id="PTHR23333:SF20">
    <property type="entry name" value="NSFL1 COFACTOR P47"/>
    <property type="match status" value="1"/>
</dbReference>
<feature type="compositionally biased region" description="Low complexity" evidence="1">
    <location>
        <begin position="45"/>
        <end position="69"/>
    </location>
</feature>
<dbReference type="GO" id="GO:0031468">
    <property type="term" value="P:nuclear membrane reassembly"/>
    <property type="evidence" value="ECO:0007669"/>
    <property type="project" value="TreeGrafter"/>
</dbReference>
<dbReference type="GO" id="GO:0007030">
    <property type="term" value="P:Golgi organization"/>
    <property type="evidence" value="ECO:0007669"/>
    <property type="project" value="TreeGrafter"/>
</dbReference>
<dbReference type="Pfam" id="PF14555">
    <property type="entry name" value="UBA_4"/>
    <property type="match status" value="1"/>
</dbReference>
<dbReference type="GO" id="GO:0061025">
    <property type="term" value="P:membrane fusion"/>
    <property type="evidence" value="ECO:0007669"/>
    <property type="project" value="TreeGrafter"/>
</dbReference>
<dbReference type="GO" id="GO:0043130">
    <property type="term" value="F:ubiquitin binding"/>
    <property type="evidence" value="ECO:0007669"/>
    <property type="project" value="TreeGrafter"/>
</dbReference>
<dbReference type="CDD" id="cd01770">
    <property type="entry name" value="UBX_UBXN2"/>
    <property type="match status" value="1"/>
</dbReference>
<dbReference type="Gene3D" id="3.10.20.90">
    <property type="entry name" value="Phosphatidylinositol 3-kinase Catalytic Subunit, Chain A, domain 1"/>
    <property type="match status" value="1"/>
</dbReference>
<dbReference type="Proteomes" id="UP001216638">
    <property type="component" value="Chromosome 1"/>
</dbReference>
<dbReference type="PANTHER" id="PTHR23333">
    <property type="entry name" value="UBX DOMAIN CONTAINING PROTEIN"/>
    <property type="match status" value="1"/>
</dbReference>
<dbReference type="AlphaFoldDB" id="A0AAF0IN60"/>
<evidence type="ECO:0000313" key="5">
    <source>
        <dbReference type="Proteomes" id="UP001216638"/>
    </source>
</evidence>
<dbReference type="SUPFAM" id="SSF46934">
    <property type="entry name" value="UBA-like"/>
    <property type="match status" value="1"/>
</dbReference>
<feature type="compositionally biased region" description="Low complexity" evidence="1">
    <location>
        <begin position="161"/>
        <end position="171"/>
    </location>
</feature>
<dbReference type="Pfam" id="PF08059">
    <property type="entry name" value="SEP"/>
    <property type="match status" value="1"/>
</dbReference>
<organism evidence="4 5">
    <name type="scientific">Malassezia brasiliensis</name>
    <dbReference type="NCBI Taxonomy" id="1821822"/>
    <lineage>
        <taxon>Eukaryota</taxon>
        <taxon>Fungi</taxon>
        <taxon>Dikarya</taxon>
        <taxon>Basidiomycota</taxon>
        <taxon>Ustilaginomycotina</taxon>
        <taxon>Malasseziomycetes</taxon>
        <taxon>Malasseziales</taxon>
        <taxon>Malasseziaceae</taxon>
        <taxon>Malassezia</taxon>
    </lineage>
</organism>
<dbReference type="InterPro" id="IPR009060">
    <property type="entry name" value="UBA-like_sf"/>
</dbReference>
<dbReference type="SUPFAM" id="SSF102848">
    <property type="entry name" value="NSFL1 (p97 ATPase) cofactor p47, SEP domain"/>
    <property type="match status" value="1"/>
</dbReference>
<reference evidence="4" key="1">
    <citation type="submission" date="2023-03" db="EMBL/GenBank/DDBJ databases">
        <title>Mating type loci evolution in Malassezia.</title>
        <authorList>
            <person name="Coelho M.A."/>
        </authorList>
    </citation>
    <scope>NUCLEOTIDE SEQUENCE</scope>
    <source>
        <strain evidence="4">CBS 14135</strain>
    </source>
</reference>
<dbReference type="GO" id="GO:0005829">
    <property type="term" value="C:cytosol"/>
    <property type="evidence" value="ECO:0007669"/>
    <property type="project" value="TreeGrafter"/>
</dbReference>
<dbReference type="GO" id="GO:0005634">
    <property type="term" value="C:nucleus"/>
    <property type="evidence" value="ECO:0007669"/>
    <property type="project" value="TreeGrafter"/>
</dbReference>
<evidence type="ECO:0000259" key="3">
    <source>
        <dbReference type="PROSITE" id="PS51399"/>
    </source>
</evidence>
<dbReference type="GO" id="GO:0000045">
    <property type="term" value="P:autophagosome assembly"/>
    <property type="evidence" value="ECO:0007669"/>
    <property type="project" value="TreeGrafter"/>
</dbReference>
<accession>A0AAF0IN60</accession>
<feature type="compositionally biased region" description="Polar residues" evidence="1">
    <location>
        <begin position="180"/>
        <end position="194"/>
    </location>
</feature>
<proteinExistence type="predicted"/>
<evidence type="ECO:0000259" key="2">
    <source>
        <dbReference type="PROSITE" id="PS50033"/>
    </source>
</evidence>
<gene>
    <name evidence="4" type="primary">SHP1</name>
    <name evidence="4" type="ORF">MBRA1_001388</name>
</gene>
<name>A0AAF0IN60_9BASI</name>
<dbReference type="SMART" id="SM00553">
    <property type="entry name" value="SEP"/>
    <property type="match status" value="1"/>
</dbReference>
<dbReference type="InterPro" id="IPR012989">
    <property type="entry name" value="SEP_domain"/>
</dbReference>
<dbReference type="Gene3D" id="3.30.420.210">
    <property type="entry name" value="SEP domain"/>
    <property type="match status" value="1"/>
</dbReference>
<dbReference type="PROSITE" id="PS51399">
    <property type="entry name" value="SEP"/>
    <property type="match status" value="1"/>
</dbReference>
<feature type="region of interest" description="Disordered" evidence="1">
    <location>
        <begin position="45"/>
        <end position="222"/>
    </location>
</feature>
<dbReference type="PROSITE" id="PS50033">
    <property type="entry name" value="UBX"/>
    <property type="match status" value="1"/>
</dbReference>
<evidence type="ECO:0000313" key="4">
    <source>
        <dbReference type="EMBL" id="WFC94754.1"/>
    </source>
</evidence>
<feature type="domain" description="SEP" evidence="3">
    <location>
        <begin position="228"/>
        <end position="293"/>
    </location>
</feature>
<dbReference type="EMBL" id="CP119951">
    <property type="protein sequence ID" value="WFC94754.1"/>
    <property type="molecule type" value="Genomic_DNA"/>
</dbReference>
<keyword evidence="5" id="KW-1185">Reference proteome</keyword>
<dbReference type="Gene3D" id="1.10.8.10">
    <property type="entry name" value="DNA helicase RuvA subunit, C-terminal domain"/>
    <property type="match status" value="1"/>
</dbReference>
<dbReference type="FunFam" id="3.30.420.210:FF:000002">
    <property type="entry name" value="UBX domain-containing protein 1"/>
    <property type="match status" value="1"/>
</dbReference>
<feature type="region of interest" description="Disordered" evidence="1">
    <location>
        <begin position="291"/>
        <end position="337"/>
    </location>
</feature>
<feature type="compositionally biased region" description="Low complexity" evidence="1">
    <location>
        <begin position="320"/>
        <end position="334"/>
    </location>
</feature>
<dbReference type="CDD" id="cd14348">
    <property type="entry name" value="UBA_p47"/>
    <property type="match status" value="1"/>
</dbReference>
<dbReference type="SUPFAM" id="SSF54236">
    <property type="entry name" value="Ubiquitin-like"/>
    <property type="match status" value="1"/>
</dbReference>